<organism evidence="1">
    <name type="scientific">Rhizophora mucronata</name>
    <name type="common">Asiatic mangrove</name>
    <dbReference type="NCBI Taxonomy" id="61149"/>
    <lineage>
        <taxon>Eukaryota</taxon>
        <taxon>Viridiplantae</taxon>
        <taxon>Streptophyta</taxon>
        <taxon>Embryophyta</taxon>
        <taxon>Tracheophyta</taxon>
        <taxon>Spermatophyta</taxon>
        <taxon>Magnoliopsida</taxon>
        <taxon>eudicotyledons</taxon>
        <taxon>Gunneridae</taxon>
        <taxon>Pentapetalae</taxon>
        <taxon>rosids</taxon>
        <taxon>fabids</taxon>
        <taxon>Malpighiales</taxon>
        <taxon>Rhizophoraceae</taxon>
        <taxon>Rhizophora</taxon>
    </lineage>
</organism>
<dbReference type="EMBL" id="GGEC01002015">
    <property type="protein sequence ID" value="MBW82498.1"/>
    <property type="molecule type" value="Transcribed_RNA"/>
</dbReference>
<accession>A0A2P2IMU3</accession>
<evidence type="ECO:0000313" key="1">
    <source>
        <dbReference type="EMBL" id="MBW82498.1"/>
    </source>
</evidence>
<dbReference type="AlphaFoldDB" id="A0A2P2IMU3"/>
<proteinExistence type="predicted"/>
<sequence>MSSYLGIPMAFKSLMSKMPLMSLKWFQGVMTQLHSYRCRPSLQNLRIVKDSEHHILCFWLLLVMNQRAQVQYLMGEMGWLEMAIMNPKQEILPSLPLLFDFTP</sequence>
<protein>
    <submittedName>
        <fullName evidence="1">Uncharacterized protein MANES_08G124500</fullName>
    </submittedName>
</protein>
<name>A0A2P2IMU3_RHIMU</name>
<reference evidence="1" key="1">
    <citation type="submission" date="2018-02" db="EMBL/GenBank/DDBJ databases">
        <title>Rhizophora mucronata_Transcriptome.</title>
        <authorList>
            <person name="Meera S.P."/>
            <person name="Sreeshan A."/>
            <person name="Augustine A."/>
        </authorList>
    </citation>
    <scope>NUCLEOTIDE SEQUENCE</scope>
    <source>
        <tissue evidence="1">Leaf</tissue>
    </source>
</reference>